<sequence>MRQLSVKNCFFIVVIILVISFSLNIYFALDNKKYEKKIGEKSNNEICSIKDKNEANLIMLEMVTEKGSISKKDITKLYSNYNDISKNLYTLLEEYNEYKEDRTIFNKKVVESNGLILDDIYAKGNTFILYIMENNETQSVEGTKVFKLNESDKVNFKMLYNLSLEIEKYFEDLTEKFPISGNEFKNEIIKNRLWIDILNDLKKINDKYSSFTLPVK</sequence>
<organism evidence="2 3">
    <name type="scientific">Clostridium intestinale DSM 6191</name>
    <dbReference type="NCBI Taxonomy" id="1121320"/>
    <lineage>
        <taxon>Bacteria</taxon>
        <taxon>Bacillati</taxon>
        <taxon>Bacillota</taxon>
        <taxon>Clostridia</taxon>
        <taxon>Eubacteriales</taxon>
        <taxon>Clostridiaceae</taxon>
        <taxon>Clostridium</taxon>
    </lineage>
</organism>
<dbReference type="AlphaFoldDB" id="A0A1M5ZJD0"/>
<protein>
    <submittedName>
        <fullName evidence="2">Uncharacterized protein</fullName>
    </submittedName>
</protein>
<evidence type="ECO:0000256" key="1">
    <source>
        <dbReference type="SAM" id="Phobius"/>
    </source>
</evidence>
<dbReference type="RefSeq" id="WP_073020677.1">
    <property type="nucleotide sequence ID" value="NZ_FQXU01000009.1"/>
</dbReference>
<keyword evidence="1" id="KW-0472">Membrane</keyword>
<dbReference type="Proteomes" id="UP000184241">
    <property type="component" value="Unassembled WGS sequence"/>
</dbReference>
<gene>
    <name evidence="2" type="ORF">SAMN02745941_03001</name>
</gene>
<evidence type="ECO:0000313" key="2">
    <source>
        <dbReference type="EMBL" id="SHI24264.1"/>
    </source>
</evidence>
<keyword evidence="1" id="KW-1133">Transmembrane helix</keyword>
<feature type="transmembrane region" description="Helical" evidence="1">
    <location>
        <begin position="9"/>
        <end position="29"/>
    </location>
</feature>
<proteinExistence type="predicted"/>
<evidence type="ECO:0000313" key="3">
    <source>
        <dbReference type="Proteomes" id="UP000184241"/>
    </source>
</evidence>
<accession>A0A1M5ZJD0</accession>
<keyword evidence="1" id="KW-0812">Transmembrane</keyword>
<reference evidence="2 3" key="1">
    <citation type="submission" date="2016-11" db="EMBL/GenBank/DDBJ databases">
        <authorList>
            <person name="Jaros S."/>
            <person name="Januszkiewicz K."/>
            <person name="Wedrychowicz H."/>
        </authorList>
    </citation>
    <scope>NUCLEOTIDE SEQUENCE [LARGE SCALE GENOMIC DNA]</scope>
    <source>
        <strain evidence="2 3">DSM 6191</strain>
    </source>
</reference>
<name>A0A1M5ZJD0_9CLOT</name>
<dbReference type="EMBL" id="FQXU01000009">
    <property type="protein sequence ID" value="SHI24264.1"/>
    <property type="molecule type" value="Genomic_DNA"/>
</dbReference>